<feature type="transmembrane region" description="Helical" evidence="2">
    <location>
        <begin position="112"/>
        <end position="134"/>
    </location>
</feature>
<organism evidence="3 4">
    <name type="scientific">Stylosanthes scabra</name>
    <dbReference type="NCBI Taxonomy" id="79078"/>
    <lineage>
        <taxon>Eukaryota</taxon>
        <taxon>Viridiplantae</taxon>
        <taxon>Streptophyta</taxon>
        <taxon>Embryophyta</taxon>
        <taxon>Tracheophyta</taxon>
        <taxon>Spermatophyta</taxon>
        <taxon>Magnoliopsida</taxon>
        <taxon>eudicotyledons</taxon>
        <taxon>Gunneridae</taxon>
        <taxon>Pentapetalae</taxon>
        <taxon>rosids</taxon>
        <taxon>fabids</taxon>
        <taxon>Fabales</taxon>
        <taxon>Fabaceae</taxon>
        <taxon>Papilionoideae</taxon>
        <taxon>50 kb inversion clade</taxon>
        <taxon>dalbergioids sensu lato</taxon>
        <taxon>Dalbergieae</taxon>
        <taxon>Pterocarpus clade</taxon>
        <taxon>Stylosanthes</taxon>
    </lineage>
</organism>
<reference evidence="3 4" key="1">
    <citation type="journal article" date="2023" name="Plants (Basel)">
        <title>Bridging the Gap: Combining Genomics and Transcriptomics Approaches to Understand Stylosanthes scabra, an Orphan Legume from the Brazilian Caatinga.</title>
        <authorList>
            <person name="Ferreira-Neto J.R.C."/>
            <person name="da Silva M.D."/>
            <person name="Binneck E."/>
            <person name="de Melo N.F."/>
            <person name="da Silva R.H."/>
            <person name="de Melo A.L.T.M."/>
            <person name="Pandolfi V."/>
            <person name="Bustamante F.O."/>
            <person name="Brasileiro-Vidal A.C."/>
            <person name="Benko-Iseppon A.M."/>
        </authorList>
    </citation>
    <scope>NUCLEOTIDE SEQUENCE [LARGE SCALE GENOMIC DNA]</scope>
    <source>
        <tissue evidence="3">Leaves</tissue>
    </source>
</reference>
<keyword evidence="2" id="KW-0812">Transmembrane</keyword>
<dbReference type="EMBL" id="JASCZI010152292">
    <property type="protein sequence ID" value="MED6175854.1"/>
    <property type="molecule type" value="Genomic_DNA"/>
</dbReference>
<keyword evidence="4" id="KW-1185">Reference proteome</keyword>
<accession>A0ABU6VRS3</accession>
<evidence type="ECO:0000256" key="2">
    <source>
        <dbReference type="SAM" id="Phobius"/>
    </source>
</evidence>
<proteinExistence type="predicted"/>
<dbReference type="Proteomes" id="UP001341840">
    <property type="component" value="Unassembled WGS sequence"/>
</dbReference>
<gene>
    <name evidence="3" type="ORF">PIB30_082229</name>
</gene>
<comment type="caution">
    <text evidence="3">The sequence shown here is derived from an EMBL/GenBank/DDBJ whole genome shotgun (WGS) entry which is preliminary data.</text>
</comment>
<feature type="compositionally biased region" description="Basic and acidic residues" evidence="1">
    <location>
        <begin position="190"/>
        <end position="204"/>
    </location>
</feature>
<evidence type="ECO:0000313" key="4">
    <source>
        <dbReference type="Proteomes" id="UP001341840"/>
    </source>
</evidence>
<evidence type="ECO:0000313" key="3">
    <source>
        <dbReference type="EMBL" id="MED6175854.1"/>
    </source>
</evidence>
<evidence type="ECO:0000256" key="1">
    <source>
        <dbReference type="SAM" id="MobiDB-lite"/>
    </source>
</evidence>
<feature type="region of interest" description="Disordered" evidence="1">
    <location>
        <begin position="184"/>
        <end position="204"/>
    </location>
</feature>
<protein>
    <submittedName>
        <fullName evidence="3">Uncharacterized protein</fullName>
    </submittedName>
</protein>
<name>A0ABU6VRS3_9FABA</name>
<sequence>MGTWIRRSLTKLQQPAALHVAANAGVSSDVSFSLETPVTVLLHTPVSSSSIQPPHRNLLLLGSSICPSFNDLTPPAFQSAAFNHRSCPLLRHVSIVPTPFCHLWRSRPFPGATTTTTVIVFLVLLFSSDSFWFIDFMGNFERNRSLNGRCLDDRRISVSKAKYGKCSRDERLDDSKQNTEQIMENYQNSGDEKHFGEDHSRVHS</sequence>
<keyword evidence="2" id="KW-0472">Membrane</keyword>
<keyword evidence="2" id="KW-1133">Transmembrane helix</keyword>